<evidence type="ECO:0000256" key="1">
    <source>
        <dbReference type="SAM" id="SignalP"/>
    </source>
</evidence>
<evidence type="ECO:0008006" key="4">
    <source>
        <dbReference type="Google" id="ProtNLM"/>
    </source>
</evidence>
<name>A0A1H1STS5_9GAMM</name>
<dbReference type="Proteomes" id="UP000243413">
    <property type="component" value="Chromosome I"/>
</dbReference>
<proteinExistence type="predicted"/>
<organism evidence="2 3">
    <name type="scientific">Halopseudomonas sabulinigri</name>
    <dbReference type="NCBI Taxonomy" id="472181"/>
    <lineage>
        <taxon>Bacteria</taxon>
        <taxon>Pseudomonadati</taxon>
        <taxon>Pseudomonadota</taxon>
        <taxon>Gammaproteobacteria</taxon>
        <taxon>Pseudomonadales</taxon>
        <taxon>Pseudomonadaceae</taxon>
        <taxon>Halopseudomonas</taxon>
    </lineage>
</organism>
<gene>
    <name evidence="2" type="ORF">SAMN05216271_2087</name>
</gene>
<dbReference type="AlphaFoldDB" id="A0A1H1STS5"/>
<dbReference type="EMBL" id="LT629763">
    <property type="protein sequence ID" value="SDS51364.1"/>
    <property type="molecule type" value="Genomic_DNA"/>
</dbReference>
<feature type="chain" id="PRO_5009260430" description="DUF3047 domain-containing protein" evidence="1">
    <location>
        <begin position="34"/>
        <end position="231"/>
    </location>
</feature>
<evidence type="ECO:0000313" key="2">
    <source>
        <dbReference type="EMBL" id="SDS51364.1"/>
    </source>
</evidence>
<evidence type="ECO:0000313" key="3">
    <source>
        <dbReference type="Proteomes" id="UP000243413"/>
    </source>
</evidence>
<dbReference type="STRING" id="472181.SAMN05216271_2087"/>
<accession>A0A1H1STS5</accession>
<reference evidence="3" key="1">
    <citation type="submission" date="2016-10" db="EMBL/GenBank/DDBJ databases">
        <authorList>
            <person name="Varghese N."/>
            <person name="Submissions S."/>
        </authorList>
    </citation>
    <scope>NUCLEOTIDE SEQUENCE [LARGE SCALE GENOMIC DNA]</scope>
    <source>
        <strain evidence="3">JCM 14963</strain>
    </source>
</reference>
<keyword evidence="1" id="KW-0732">Signal</keyword>
<dbReference type="Pfam" id="PF11249">
    <property type="entry name" value="DUF3047"/>
    <property type="match status" value="1"/>
</dbReference>
<dbReference type="InterPro" id="IPR021409">
    <property type="entry name" value="DUF3047"/>
</dbReference>
<protein>
    <recommendedName>
        <fullName evidence="4">DUF3047 domain-containing protein</fullName>
    </recommendedName>
</protein>
<sequence length="231" mass="25453">MSRLSLQHRPPMTSSGRLWLICCSLLIPVTSQAAPTYSAKDMLNWQVKRFAEATRYQLDGSRLKAQCLGGEASALYIEQPIDLRETPILSWSWAVSGVYANIDEASKTGDDYPVRVYVVKDGGLLPWRTLAVNYVWSSSQPEGSHWPNAFTGNAQMLAVRSGAPAHVGELVSERRNVREDFLALHGEDLQQIDGIALMTDCDNARQPVTGWYGAIEWLPVTSAATSAPSSR</sequence>
<feature type="signal peptide" evidence="1">
    <location>
        <begin position="1"/>
        <end position="33"/>
    </location>
</feature>